<reference evidence="2" key="1">
    <citation type="journal article" date="2020" name="Nature">
        <title>Giant virus diversity and host interactions through global metagenomics.</title>
        <authorList>
            <person name="Schulz F."/>
            <person name="Roux S."/>
            <person name="Paez-Espino D."/>
            <person name="Jungbluth S."/>
            <person name="Walsh D.A."/>
            <person name="Denef V.J."/>
            <person name="McMahon K.D."/>
            <person name="Konstantinidis K.T."/>
            <person name="Eloe-Fadrosh E.A."/>
            <person name="Kyrpides N.C."/>
            <person name="Woyke T."/>
        </authorList>
    </citation>
    <scope>NUCLEOTIDE SEQUENCE</scope>
    <source>
        <strain evidence="2">GVMAG-M-3300013006-15</strain>
    </source>
</reference>
<organism evidence="2">
    <name type="scientific">viral metagenome</name>
    <dbReference type="NCBI Taxonomy" id="1070528"/>
    <lineage>
        <taxon>unclassified sequences</taxon>
        <taxon>metagenomes</taxon>
        <taxon>organismal metagenomes</taxon>
    </lineage>
</organism>
<dbReference type="EMBL" id="MN739164">
    <property type="protein sequence ID" value="QHS91830.1"/>
    <property type="molecule type" value="Genomic_DNA"/>
</dbReference>
<feature type="region of interest" description="Disordered" evidence="1">
    <location>
        <begin position="1"/>
        <end position="57"/>
    </location>
</feature>
<sequence>MNRPTATFHGMNPQQRDNKLSMLRMDPRGSLPLPDPTLVGRPQGNSYRKEEKNPATEFVGTELPQNGVRLRMEPNNRDAMNSRILEGSQFTAARNMTSGDKPIVQDMNPVSARRTVASYKQAIEFFPDVEPVITSTGVQPRTASMIAPPRFMDNPYLQRQDAIGEPRQIIRELKSAVSEDNRELYLHNSQKLADRNFSHFWIPPAEEKEQKNSNLQAYELLKPKLDDFSTDYRKFNYK</sequence>
<evidence type="ECO:0000313" key="2">
    <source>
        <dbReference type="EMBL" id="QHS91830.1"/>
    </source>
</evidence>
<protein>
    <submittedName>
        <fullName evidence="2">Uncharacterized protein</fullName>
    </submittedName>
</protein>
<proteinExistence type="predicted"/>
<name>A0A6C0BIA0_9ZZZZ</name>
<evidence type="ECO:0000256" key="1">
    <source>
        <dbReference type="SAM" id="MobiDB-lite"/>
    </source>
</evidence>
<dbReference type="AlphaFoldDB" id="A0A6C0BIA0"/>
<accession>A0A6C0BIA0</accession>